<dbReference type="EMBL" id="WIGN01000561">
    <property type="protein sequence ID" value="KAF6788482.1"/>
    <property type="molecule type" value="Genomic_DNA"/>
</dbReference>
<dbReference type="Gene3D" id="3.40.630.30">
    <property type="match status" value="1"/>
</dbReference>
<comment type="caution">
    <text evidence="3">The sequence shown here is derived from an EMBL/GenBank/DDBJ whole genome shotgun (WGS) entry which is preliminary data.</text>
</comment>
<dbReference type="GO" id="GO:0016747">
    <property type="term" value="F:acyltransferase activity, transferring groups other than amino-acyl groups"/>
    <property type="evidence" value="ECO:0007669"/>
    <property type="project" value="InterPro"/>
</dbReference>
<dbReference type="InterPro" id="IPR016181">
    <property type="entry name" value="Acyl_CoA_acyltransferase"/>
</dbReference>
<evidence type="ECO:0000313" key="3">
    <source>
        <dbReference type="EMBL" id="KAF6788482.1"/>
    </source>
</evidence>
<keyword evidence="4" id="KW-1185">Reference proteome</keyword>
<organism evidence="3 4">
    <name type="scientific">Colletotrichum sojae</name>
    <dbReference type="NCBI Taxonomy" id="2175907"/>
    <lineage>
        <taxon>Eukaryota</taxon>
        <taxon>Fungi</taxon>
        <taxon>Dikarya</taxon>
        <taxon>Ascomycota</taxon>
        <taxon>Pezizomycotina</taxon>
        <taxon>Sordariomycetes</taxon>
        <taxon>Hypocreomycetidae</taxon>
        <taxon>Glomerellales</taxon>
        <taxon>Glomerellaceae</taxon>
        <taxon>Colletotrichum</taxon>
        <taxon>Colletotrichum orchidearum species complex</taxon>
    </lineage>
</organism>
<gene>
    <name evidence="3" type="ORF">CSOJ01_14995</name>
</gene>
<dbReference type="InterPro" id="IPR000182">
    <property type="entry name" value="GNAT_dom"/>
</dbReference>
<dbReference type="Pfam" id="PF00583">
    <property type="entry name" value="Acetyltransf_1"/>
    <property type="match status" value="1"/>
</dbReference>
<sequence length="244" mass="27045">MKAGGSTIKRDWKINPKHNKQYPPSPHLKKPNTNPPNDRVHNNDPPKIPLSRPLITHYKSFRLLSLRLSPSNFSATHASEAAFPEEVWISRLTNPSSTTIVAVDTPTNPSTAHSTPDEDEWLASLIISGPLDRATPTTHLHLDTPLSVLDAEQQYVLNGMYVIPSARGKALGSKLVVFAKQHISSQTSEQAQLSLVVDYDNDAARKTYEKCGFEVVHRYWFDDYRPGRGARTEAAVMAVNLGTA</sequence>
<protein>
    <submittedName>
        <fullName evidence="3">GNAT family</fullName>
    </submittedName>
</protein>
<evidence type="ECO:0000313" key="4">
    <source>
        <dbReference type="Proteomes" id="UP000652219"/>
    </source>
</evidence>
<reference evidence="3 4" key="1">
    <citation type="journal article" date="2020" name="Phytopathology">
        <title>Genome Sequence Resources of Colletotrichum truncatum, C. plurivorum, C. musicola, and C. sojae: Four Species Pathogenic to Soybean (Glycine max).</title>
        <authorList>
            <person name="Rogerio F."/>
            <person name="Boufleur T.R."/>
            <person name="Ciampi-Guillardi M."/>
            <person name="Sukno S.A."/>
            <person name="Thon M.R."/>
            <person name="Massola Junior N.S."/>
            <person name="Baroncelli R."/>
        </authorList>
    </citation>
    <scope>NUCLEOTIDE SEQUENCE [LARGE SCALE GENOMIC DNA]</scope>
    <source>
        <strain evidence="3 4">LFN0009</strain>
    </source>
</reference>
<feature type="domain" description="N-acetyltransferase" evidence="2">
    <location>
        <begin position="87"/>
        <end position="242"/>
    </location>
</feature>
<proteinExistence type="predicted"/>
<accession>A0A8H6MJ63</accession>
<dbReference type="AlphaFoldDB" id="A0A8H6MJ63"/>
<evidence type="ECO:0000259" key="2">
    <source>
        <dbReference type="PROSITE" id="PS51186"/>
    </source>
</evidence>
<dbReference type="SUPFAM" id="SSF55729">
    <property type="entry name" value="Acyl-CoA N-acyltransferases (Nat)"/>
    <property type="match status" value="1"/>
</dbReference>
<evidence type="ECO:0000256" key="1">
    <source>
        <dbReference type="SAM" id="MobiDB-lite"/>
    </source>
</evidence>
<dbReference type="PROSITE" id="PS51186">
    <property type="entry name" value="GNAT"/>
    <property type="match status" value="1"/>
</dbReference>
<dbReference type="Proteomes" id="UP000652219">
    <property type="component" value="Unassembled WGS sequence"/>
</dbReference>
<name>A0A8H6MJ63_9PEZI</name>
<feature type="region of interest" description="Disordered" evidence="1">
    <location>
        <begin position="1"/>
        <end position="51"/>
    </location>
</feature>